<dbReference type="STRING" id="563040.Saut_1339"/>
<dbReference type="OrthoDB" id="597829at2"/>
<accession>E0UTU3</accession>
<dbReference type="InterPro" id="IPR049204">
    <property type="entry name" value="DUF6858"/>
</dbReference>
<sequence>MTKTTFMEKYPVFSLHVNKNETSFKNADEIVEHFKQLIQNHPIAKFIALFDHYEHTSSMQEGVIAPEIKDAKNVIFCFGKQLPNAKILAVRPRSIGICEFEDGFEINFLEVPNEQLHSVVETWAKSVVNA</sequence>
<dbReference type="KEGG" id="sua:Saut_1339"/>
<reference evidence="2" key="1">
    <citation type="journal article" date="2010" name="Stand. Genomic Sci.">
        <title>Complete genome sequence of Sulfurimonas autotrophica type strain (OK10).</title>
        <authorList>
            <person name="Sikorski J."/>
            <person name="Munk C."/>
            <person name="Lapidus A."/>
            <person name="Djao O."/>
            <person name="Lucas S."/>
            <person name="Glavina Del Rio T."/>
            <person name="Nolan M."/>
            <person name="Tice H."/>
            <person name="Han C."/>
            <person name="Cheng J."/>
            <person name="Tapia R."/>
            <person name="Goodwin L."/>
            <person name="Pitluck S."/>
            <person name="Liolios K."/>
            <person name="Ivanova N."/>
            <person name="Mavromatis K."/>
            <person name="Mikhailova N."/>
            <person name="Pati A."/>
            <person name="Sims D."/>
            <person name="Meincke L."/>
            <person name="Brettin T."/>
            <person name="Detter J."/>
            <person name="Chen A."/>
            <person name="Palaniappan K."/>
            <person name="Land M."/>
            <person name="Hauser L."/>
            <person name="Chang Y."/>
            <person name="Jeffries C."/>
            <person name="Rohde M."/>
            <person name="Lang E."/>
            <person name="Spring S."/>
            <person name="Goker M."/>
            <person name="Woyke T."/>
            <person name="Bristow J."/>
            <person name="Eisen J."/>
            <person name="Markowitz V."/>
            <person name="Hugenholtz P."/>
            <person name="Kyrpides N."/>
            <person name="Klenk H."/>
        </authorList>
    </citation>
    <scope>NUCLEOTIDE SEQUENCE [LARGE SCALE GENOMIC DNA]</scope>
    <source>
        <strain evidence="2">ATCC BAA-671 / DSM 16294 / JCM 11897 / OK10</strain>
    </source>
</reference>
<organism evidence="1 2">
    <name type="scientific">Sulfurimonas autotrophica (strain ATCC BAA-671 / DSM 16294 / JCM 11897 / OK10)</name>
    <dbReference type="NCBI Taxonomy" id="563040"/>
    <lineage>
        <taxon>Bacteria</taxon>
        <taxon>Pseudomonadati</taxon>
        <taxon>Campylobacterota</taxon>
        <taxon>Epsilonproteobacteria</taxon>
        <taxon>Campylobacterales</taxon>
        <taxon>Sulfurimonadaceae</taxon>
        <taxon>Sulfurimonas</taxon>
    </lineage>
</organism>
<evidence type="ECO:0000313" key="2">
    <source>
        <dbReference type="Proteomes" id="UP000007803"/>
    </source>
</evidence>
<keyword evidence="2" id="KW-1185">Reference proteome</keyword>
<protein>
    <submittedName>
        <fullName evidence="1">Uncharacterized protein</fullName>
    </submittedName>
</protein>
<evidence type="ECO:0000313" key="1">
    <source>
        <dbReference type="EMBL" id="ADN09387.1"/>
    </source>
</evidence>
<dbReference type="EMBL" id="CP002205">
    <property type="protein sequence ID" value="ADN09387.1"/>
    <property type="molecule type" value="Genomic_DNA"/>
</dbReference>
<dbReference type="Pfam" id="PF21651">
    <property type="entry name" value="DUF6858"/>
    <property type="match status" value="1"/>
</dbReference>
<gene>
    <name evidence="1" type="ordered locus">Saut_1339</name>
</gene>
<name>E0UTU3_SULAO</name>
<proteinExistence type="predicted"/>
<dbReference type="HOGENOM" id="CLU_1937128_0_0_7"/>
<dbReference type="eggNOG" id="ENOG5031Y5N">
    <property type="taxonomic scope" value="Bacteria"/>
</dbReference>
<dbReference type="Proteomes" id="UP000007803">
    <property type="component" value="Chromosome"/>
</dbReference>
<dbReference type="RefSeq" id="WP_013327140.1">
    <property type="nucleotide sequence ID" value="NC_014506.1"/>
</dbReference>
<dbReference type="AlphaFoldDB" id="E0UTU3"/>